<dbReference type="AlphaFoldDB" id="A0A362WXF5"/>
<evidence type="ECO:0000256" key="1">
    <source>
        <dbReference type="SAM" id="SignalP"/>
    </source>
</evidence>
<sequence length="78" mass="9075">MKKLLLSLVFVLFTLGISINATENNNYLSYQDTVEYDDTQTPCALYAEFMGLEFERNDLNYWNGYFGGYAKYIGILYN</sequence>
<dbReference type="Proteomes" id="UP000251545">
    <property type="component" value="Unassembled WGS sequence"/>
</dbReference>
<protein>
    <submittedName>
        <fullName evidence="2">Uncharacterized protein</fullName>
    </submittedName>
</protein>
<keyword evidence="1" id="KW-0732">Signal</keyword>
<feature type="chain" id="PRO_5017008609" evidence="1">
    <location>
        <begin position="22"/>
        <end position="78"/>
    </location>
</feature>
<evidence type="ECO:0000313" key="3">
    <source>
        <dbReference type="Proteomes" id="UP000251545"/>
    </source>
</evidence>
<dbReference type="RefSeq" id="WP_146109769.1">
    <property type="nucleotide sequence ID" value="NZ_PVEO01000019.1"/>
</dbReference>
<accession>A0A362WXF5</accession>
<feature type="signal peptide" evidence="1">
    <location>
        <begin position="1"/>
        <end position="21"/>
    </location>
</feature>
<gene>
    <name evidence="2" type="ORF">CLV33_1192</name>
</gene>
<name>A0A362WXF5_9FLAO</name>
<proteinExistence type="predicted"/>
<evidence type="ECO:0000313" key="2">
    <source>
        <dbReference type="EMBL" id="PQV44592.1"/>
    </source>
</evidence>
<organism evidence="2 3">
    <name type="scientific">Jejuia pallidilutea</name>
    <dbReference type="NCBI Taxonomy" id="504487"/>
    <lineage>
        <taxon>Bacteria</taxon>
        <taxon>Pseudomonadati</taxon>
        <taxon>Bacteroidota</taxon>
        <taxon>Flavobacteriia</taxon>
        <taxon>Flavobacteriales</taxon>
        <taxon>Flavobacteriaceae</taxon>
        <taxon>Jejuia</taxon>
    </lineage>
</organism>
<comment type="caution">
    <text evidence="2">The sequence shown here is derived from an EMBL/GenBank/DDBJ whole genome shotgun (WGS) entry which is preliminary data.</text>
</comment>
<dbReference type="EMBL" id="PVEO01000019">
    <property type="protein sequence ID" value="PQV44592.1"/>
    <property type="molecule type" value="Genomic_DNA"/>
</dbReference>
<reference evidence="2 3" key="1">
    <citation type="submission" date="2018-02" db="EMBL/GenBank/DDBJ databases">
        <title>Genomic Encyclopedia of Archaeal and Bacterial Type Strains, Phase II (KMG-II): from individual species to whole genera.</title>
        <authorList>
            <person name="Goeker M."/>
        </authorList>
    </citation>
    <scope>NUCLEOTIDE SEQUENCE [LARGE SCALE GENOMIC DNA]</scope>
    <source>
        <strain evidence="2 3">DSM 21165</strain>
    </source>
</reference>